<dbReference type="InterPro" id="IPR005704">
    <property type="entry name" value="Ribosomal_uS3_bac-typ"/>
</dbReference>
<dbReference type="InterPro" id="IPR004087">
    <property type="entry name" value="KH_dom"/>
</dbReference>
<proteinExistence type="inferred from homology"/>
<dbReference type="SUPFAM" id="SSF54814">
    <property type="entry name" value="Prokaryotic type KH domain (KH-domain type II)"/>
    <property type="match status" value="1"/>
</dbReference>
<sequence length="222" mass="25335">MSHTVHPFSHRLGIIRDWKSRWFGTKGKYQELLRSDVLIREFLEKKFRNMFVGSLEIERTQKATRIIVETARPGLIIGRNGENMDKLKKELDTLIRKKKLHIGEELKIDVKEVKAAETNASIVADMVVDQLEKRMPFRRVLKGTVEKVMANREVQGVKITLSGIMGGSAMARTETKKAGRIPLQTFRADVDFAKKTAILQLGTIGVKVWIYKGDIFKDGKKN</sequence>
<comment type="function">
    <text evidence="6 8">Binds the lower part of the 30S subunit head. Binds mRNA in the 70S ribosome, positioning it for translation.</text>
</comment>
<keyword evidence="5 8" id="KW-0687">Ribonucleoprotein</keyword>
<dbReference type="Proteomes" id="UP000231333">
    <property type="component" value="Unassembled WGS sequence"/>
</dbReference>
<dbReference type="CDD" id="cd02412">
    <property type="entry name" value="KH-II_30S_S3"/>
    <property type="match status" value="1"/>
</dbReference>
<dbReference type="PROSITE" id="PS00548">
    <property type="entry name" value="RIBOSOMAL_S3"/>
    <property type="match status" value="1"/>
</dbReference>
<evidence type="ECO:0000256" key="2">
    <source>
        <dbReference type="ARBA" id="ARBA00022730"/>
    </source>
</evidence>
<comment type="similarity">
    <text evidence="1 8 9">Belongs to the universal ribosomal protein uS3 family.</text>
</comment>
<dbReference type="InterPro" id="IPR004044">
    <property type="entry name" value="KH_dom_type_2"/>
</dbReference>
<dbReference type="PROSITE" id="PS50823">
    <property type="entry name" value="KH_TYPE_2"/>
    <property type="match status" value="1"/>
</dbReference>
<dbReference type="Gene3D" id="3.30.300.20">
    <property type="match status" value="1"/>
</dbReference>
<evidence type="ECO:0000256" key="6">
    <source>
        <dbReference type="ARBA" id="ARBA00024998"/>
    </source>
</evidence>
<dbReference type="HAMAP" id="MF_01309_B">
    <property type="entry name" value="Ribosomal_uS3_B"/>
    <property type="match status" value="1"/>
</dbReference>
<comment type="subunit">
    <text evidence="8">Part of the 30S ribosomal subunit. Forms a tight complex with proteins S10 and S14.</text>
</comment>
<name>A0A2H0QWD3_9BACT</name>
<dbReference type="Gene3D" id="3.30.1140.32">
    <property type="entry name" value="Ribosomal protein S3, C-terminal domain"/>
    <property type="match status" value="1"/>
</dbReference>
<dbReference type="InterPro" id="IPR015946">
    <property type="entry name" value="KH_dom-like_a/b"/>
</dbReference>
<evidence type="ECO:0000313" key="12">
    <source>
        <dbReference type="Proteomes" id="UP000231333"/>
    </source>
</evidence>
<dbReference type="InterPro" id="IPR057258">
    <property type="entry name" value="Ribosomal_uS3"/>
</dbReference>
<dbReference type="InterPro" id="IPR001351">
    <property type="entry name" value="Ribosomal_uS3_C"/>
</dbReference>
<dbReference type="GO" id="GO:0006412">
    <property type="term" value="P:translation"/>
    <property type="evidence" value="ECO:0007669"/>
    <property type="project" value="UniProtKB-UniRule"/>
</dbReference>
<organism evidence="11 12">
    <name type="scientific">Candidatus Zambryskibacteria bacterium CG10_big_fil_rev_8_21_14_0_10_42_12</name>
    <dbReference type="NCBI Taxonomy" id="1975115"/>
    <lineage>
        <taxon>Bacteria</taxon>
        <taxon>Candidatus Zambryskiibacteriota</taxon>
    </lineage>
</organism>
<reference evidence="11 12" key="1">
    <citation type="submission" date="2017-09" db="EMBL/GenBank/DDBJ databases">
        <title>Depth-based differentiation of microbial function through sediment-hosted aquifers and enrichment of novel symbionts in the deep terrestrial subsurface.</title>
        <authorList>
            <person name="Probst A.J."/>
            <person name="Ladd B."/>
            <person name="Jarett J.K."/>
            <person name="Geller-Mcgrath D.E."/>
            <person name="Sieber C.M."/>
            <person name="Emerson J.B."/>
            <person name="Anantharaman K."/>
            <person name="Thomas B.C."/>
            <person name="Malmstrom R."/>
            <person name="Stieglmeier M."/>
            <person name="Klingl A."/>
            <person name="Woyke T."/>
            <person name="Ryan C.M."/>
            <person name="Banfield J.F."/>
        </authorList>
    </citation>
    <scope>NUCLEOTIDE SEQUENCE [LARGE SCALE GENOMIC DNA]</scope>
    <source>
        <strain evidence="11">CG10_big_fil_rev_8_21_14_0_10_42_12</strain>
    </source>
</reference>
<feature type="domain" description="KH type-2" evidence="10">
    <location>
        <begin position="39"/>
        <end position="114"/>
    </location>
</feature>
<dbReference type="GO" id="GO:0022627">
    <property type="term" value="C:cytosolic small ribosomal subunit"/>
    <property type="evidence" value="ECO:0007669"/>
    <property type="project" value="TreeGrafter"/>
</dbReference>
<evidence type="ECO:0000256" key="3">
    <source>
        <dbReference type="ARBA" id="ARBA00022884"/>
    </source>
</evidence>
<accession>A0A2H0QWD3</accession>
<dbReference type="FunFam" id="3.30.300.20:FF:000001">
    <property type="entry name" value="30S ribosomal protein S3"/>
    <property type="match status" value="1"/>
</dbReference>
<evidence type="ECO:0000256" key="7">
    <source>
        <dbReference type="ARBA" id="ARBA00035257"/>
    </source>
</evidence>
<dbReference type="Pfam" id="PF07650">
    <property type="entry name" value="KH_2"/>
    <property type="match status" value="1"/>
</dbReference>
<gene>
    <name evidence="8" type="primary">rpsC</name>
    <name evidence="11" type="ORF">COV34_00670</name>
</gene>
<dbReference type="PANTHER" id="PTHR11760:SF19">
    <property type="entry name" value="SMALL RIBOSOMAL SUBUNIT PROTEIN US3C"/>
    <property type="match status" value="1"/>
</dbReference>
<evidence type="ECO:0000256" key="1">
    <source>
        <dbReference type="ARBA" id="ARBA00010761"/>
    </source>
</evidence>
<dbReference type="AlphaFoldDB" id="A0A2H0QWD3"/>
<dbReference type="GO" id="GO:0019843">
    <property type="term" value="F:rRNA binding"/>
    <property type="evidence" value="ECO:0007669"/>
    <property type="project" value="UniProtKB-UniRule"/>
</dbReference>
<dbReference type="InterPro" id="IPR009019">
    <property type="entry name" value="KH_sf_prok-type"/>
</dbReference>
<dbReference type="PANTHER" id="PTHR11760">
    <property type="entry name" value="30S/40S RIBOSOMAL PROTEIN S3"/>
    <property type="match status" value="1"/>
</dbReference>
<dbReference type="SUPFAM" id="SSF54821">
    <property type="entry name" value="Ribosomal protein S3 C-terminal domain"/>
    <property type="match status" value="1"/>
</dbReference>
<evidence type="ECO:0000256" key="5">
    <source>
        <dbReference type="ARBA" id="ARBA00023274"/>
    </source>
</evidence>
<keyword evidence="2 8" id="KW-0699">rRNA-binding</keyword>
<dbReference type="EMBL" id="PCXL01000009">
    <property type="protein sequence ID" value="PIR38577.1"/>
    <property type="molecule type" value="Genomic_DNA"/>
</dbReference>
<dbReference type="InterPro" id="IPR036419">
    <property type="entry name" value="Ribosomal_S3_C_sf"/>
</dbReference>
<keyword evidence="3 8" id="KW-0694">RNA-binding</keyword>
<dbReference type="GO" id="GO:0003729">
    <property type="term" value="F:mRNA binding"/>
    <property type="evidence" value="ECO:0007669"/>
    <property type="project" value="UniProtKB-UniRule"/>
</dbReference>
<dbReference type="PROSITE" id="PS50084">
    <property type="entry name" value="KH_TYPE_1"/>
    <property type="match status" value="1"/>
</dbReference>
<dbReference type="Pfam" id="PF00189">
    <property type="entry name" value="Ribosomal_S3_C"/>
    <property type="match status" value="1"/>
</dbReference>
<protein>
    <recommendedName>
        <fullName evidence="7 8">Small ribosomal subunit protein uS3</fullName>
    </recommendedName>
</protein>
<evidence type="ECO:0000256" key="8">
    <source>
        <dbReference type="HAMAP-Rule" id="MF_01309"/>
    </source>
</evidence>
<evidence type="ECO:0000259" key="10">
    <source>
        <dbReference type="PROSITE" id="PS50823"/>
    </source>
</evidence>
<evidence type="ECO:0000256" key="4">
    <source>
        <dbReference type="ARBA" id="ARBA00022980"/>
    </source>
</evidence>
<comment type="caution">
    <text evidence="11">The sequence shown here is derived from an EMBL/GenBank/DDBJ whole genome shotgun (WGS) entry which is preliminary data.</text>
</comment>
<dbReference type="GO" id="GO:0003735">
    <property type="term" value="F:structural constituent of ribosome"/>
    <property type="evidence" value="ECO:0007669"/>
    <property type="project" value="InterPro"/>
</dbReference>
<dbReference type="SMART" id="SM00322">
    <property type="entry name" value="KH"/>
    <property type="match status" value="1"/>
</dbReference>
<dbReference type="NCBIfam" id="TIGR01009">
    <property type="entry name" value="rpsC_bact"/>
    <property type="match status" value="1"/>
</dbReference>
<dbReference type="InterPro" id="IPR018280">
    <property type="entry name" value="Ribosomal_uS3_CS"/>
</dbReference>
<evidence type="ECO:0000313" key="11">
    <source>
        <dbReference type="EMBL" id="PIR38577.1"/>
    </source>
</evidence>
<keyword evidence="4 8" id="KW-0689">Ribosomal protein</keyword>
<evidence type="ECO:0000256" key="9">
    <source>
        <dbReference type="RuleBase" id="RU003624"/>
    </source>
</evidence>